<dbReference type="Pfam" id="PF12239">
    <property type="entry name" value="DUF3605"/>
    <property type="match status" value="2"/>
</dbReference>
<feature type="region of interest" description="Disordered" evidence="1">
    <location>
        <begin position="401"/>
        <end position="448"/>
    </location>
</feature>
<dbReference type="OrthoDB" id="498286at2759"/>
<feature type="compositionally biased region" description="Polar residues" evidence="1">
    <location>
        <begin position="401"/>
        <end position="431"/>
    </location>
</feature>
<evidence type="ECO:0000313" key="3">
    <source>
        <dbReference type="Proteomes" id="UP000289152"/>
    </source>
</evidence>
<gene>
    <name evidence="2" type="ORF">M231_05402</name>
</gene>
<evidence type="ECO:0000256" key="1">
    <source>
        <dbReference type="SAM" id="MobiDB-lite"/>
    </source>
</evidence>
<proteinExistence type="predicted"/>
<feature type="compositionally biased region" description="Polar residues" evidence="1">
    <location>
        <begin position="438"/>
        <end position="448"/>
    </location>
</feature>
<reference evidence="2 3" key="1">
    <citation type="submission" date="2016-06" db="EMBL/GenBank/DDBJ databases">
        <title>Evolution of pathogenesis and genome organization in the Tremellales.</title>
        <authorList>
            <person name="Cuomo C."/>
            <person name="Litvintseva A."/>
            <person name="Heitman J."/>
            <person name="Chen Y."/>
            <person name="Sun S."/>
            <person name="Springer D."/>
            <person name="Dromer F."/>
            <person name="Young S."/>
            <person name="Zeng Q."/>
            <person name="Chapman S."/>
            <person name="Gujja S."/>
            <person name="Saif S."/>
            <person name="Birren B."/>
        </authorList>
    </citation>
    <scope>NUCLEOTIDE SEQUENCE [LARGE SCALE GENOMIC DNA]</scope>
    <source>
        <strain evidence="2 3">ATCC 28783</strain>
    </source>
</reference>
<feature type="compositionally biased region" description="Polar residues" evidence="1">
    <location>
        <begin position="337"/>
        <end position="358"/>
    </location>
</feature>
<keyword evidence="3" id="KW-1185">Reference proteome</keyword>
<evidence type="ECO:0000313" key="2">
    <source>
        <dbReference type="EMBL" id="RXK37336.1"/>
    </source>
</evidence>
<dbReference type="AlphaFoldDB" id="A0A4Q1BIB5"/>
<dbReference type="GO" id="GO:0006044">
    <property type="term" value="P:N-acetylglucosamine metabolic process"/>
    <property type="evidence" value="ECO:0007669"/>
    <property type="project" value="TreeGrafter"/>
</dbReference>
<feature type="region of interest" description="Disordered" evidence="1">
    <location>
        <begin position="278"/>
        <end position="358"/>
    </location>
</feature>
<feature type="compositionally biased region" description="Polar residues" evidence="1">
    <location>
        <begin position="155"/>
        <end position="181"/>
    </location>
</feature>
<dbReference type="PANTHER" id="PTHR35020:SF2">
    <property type="entry name" value="N-ACETYLGLUCOSAMINE-INDUCED PROTEIN 1"/>
    <property type="match status" value="1"/>
</dbReference>
<comment type="caution">
    <text evidence="2">The sequence shown here is derived from an EMBL/GenBank/DDBJ whole genome shotgun (WGS) entry which is preliminary data.</text>
</comment>
<protein>
    <submittedName>
        <fullName evidence="2">Uncharacterized protein</fullName>
    </submittedName>
</protein>
<dbReference type="GO" id="GO:0005737">
    <property type="term" value="C:cytoplasm"/>
    <property type="evidence" value="ECO:0007669"/>
    <property type="project" value="TreeGrafter"/>
</dbReference>
<feature type="compositionally biased region" description="Polar residues" evidence="1">
    <location>
        <begin position="320"/>
        <end position="329"/>
    </location>
</feature>
<feature type="compositionally biased region" description="Low complexity" evidence="1">
    <location>
        <begin position="95"/>
        <end position="114"/>
    </location>
</feature>
<feature type="region of interest" description="Disordered" evidence="1">
    <location>
        <begin position="95"/>
        <end position="206"/>
    </location>
</feature>
<name>A0A4Q1BIB5_TREME</name>
<organism evidence="2 3">
    <name type="scientific">Tremella mesenterica</name>
    <name type="common">Jelly fungus</name>
    <dbReference type="NCBI Taxonomy" id="5217"/>
    <lineage>
        <taxon>Eukaryota</taxon>
        <taxon>Fungi</taxon>
        <taxon>Dikarya</taxon>
        <taxon>Basidiomycota</taxon>
        <taxon>Agaricomycotina</taxon>
        <taxon>Tremellomycetes</taxon>
        <taxon>Tremellales</taxon>
        <taxon>Tremellaceae</taxon>
        <taxon>Tremella</taxon>
    </lineage>
</organism>
<accession>A0A4Q1BIB5</accession>
<feature type="compositionally biased region" description="Acidic residues" evidence="1">
    <location>
        <begin position="196"/>
        <end position="206"/>
    </location>
</feature>
<dbReference type="PANTHER" id="PTHR35020">
    <property type="entry name" value="N-ACETYLGLUCOSAMINE-INDUCED PROTEIN 1"/>
    <property type="match status" value="1"/>
</dbReference>
<feature type="compositionally biased region" description="Polar residues" evidence="1">
    <location>
        <begin position="115"/>
        <end position="143"/>
    </location>
</feature>
<dbReference type="EMBL" id="SDIL01000071">
    <property type="protein sequence ID" value="RXK37336.1"/>
    <property type="molecule type" value="Genomic_DNA"/>
</dbReference>
<dbReference type="InterPro" id="IPR022036">
    <property type="entry name" value="DUF3605"/>
</dbReference>
<dbReference type="VEuPathDB" id="FungiDB:TREMEDRAFT_73151"/>
<dbReference type="InParanoid" id="A0A4Q1BIB5"/>
<sequence length="558" mass="60916">MSEIIYLDDKRYPGPETFPAPSYVKGIPTQEELDSLPRMFTWGELKDFIKDGSLELLGRNYSLQKRYDRWMTGIKREYGSTEKYLSTTRLPWSSFTQTTTSSSQSSQPPGSTPSNHDNLTGRSAPVSGTSTPSAGFVSLSSLSNKRKRHERSLKRQSSTPVSGDDQAVTNGFGSSQFQNAFTKMDEKSTGSSVGSGEDDDDDEEEEAEYLRYDHEKGLDKNKYACLINDWPYNIPYGVRHYCVWSKVPIAHPELVNYDPTLWARIEFCGLSGFTGVLDHPPPSAGGGTPTSGVSPTPPEGQPSLSSIDPAITGDSPVDIAQTSSSSAIPTTFPLGHSSVQVNDPSKINGNPGHNSVNVEDSMKINGSSDHTSVNVNAPMKINGSSDVSNKINESMKINGNSVHTSIENDNPLQTNGNTTSSIEHKTTNGSNHAPPGIANQSSDPNGEIQIQKNGEEELSGLVKLRLESEKEDLKVPPSVERLAGPEMRKWAGVTYESPGGKEVGNMVRGLWDERGWECLWFVNPPHLQSVPTLSHFHIFARRKTPEEIDAAEEVLGRG</sequence>
<feature type="compositionally biased region" description="Basic residues" evidence="1">
    <location>
        <begin position="144"/>
        <end position="154"/>
    </location>
</feature>
<dbReference type="Proteomes" id="UP000289152">
    <property type="component" value="Unassembled WGS sequence"/>
</dbReference>